<evidence type="ECO:0000313" key="2">
    <source>
        <dbReference type="EMBL" id="MDO7875415.1"/>
    </source>
</evidence>
<sequence length="575" mass="58010">MKQLFTLALLAGWCLPLLSPAQGPTWQLATGISPATNTASEVLASAADNQGNVYMAGTFFGRAVFGSTTLVSAGAYDGFVAKYNATGAVVWVQQLGGTGSERITAIAASAGRVCVAGTFEGTSTTLAGTSYSNVGTQGTDAFVLNYLDTGVTSSVAGVYMLGSAGTDLVPALALRGTSLVVAGTFSGGSLTVGSTVLANASGSLGVFSDVFVARFEVGSSSLTPRWAAQAGGQGFEEVSAVALNGSSVYIAGQFTGPPATFGNTVLTAANMSYDGYVAKLEDASNAGTFTWAERFGSGVNDHGTSLAVVGNSIYIGGQLGPEPGTFGTLTATGSSTSLPDVFVAKLTDAGPLAAFDWVQLLGSSTGYEKLDALTVQGRHIYAAGVFSESSTTFGGITLPNPAPTNADGFLLSLADGPAVPTVEWAVSIAGNAAEFVNTITAQGNRLYVGGSTASSSVSFGPLTLTSTFNGSQGFVAVLDGIVLGTAEATATRAGFSLGPNPARHTVALRWAVPATATPVALTLTDALGRPVRSAMVPAAQLITGYSLSLTGLAPGLYLVRMTSGRTQLTRRLVVE</sequence>
<evidence type="ECO:0000313" key="3">
    <source>
        <dbReference type="Proteomes" id="UP001176429"/>
    </source>
</evidence>
<feature type="chain" id="PRO_5045842021" evidence="1">
    <location>
        <begin position="22"/>
        <end position="575"/>
    </location>
</feature>
<dbReference type="Proteomes" id="UP001176429">
    <property type="component" value="Unassembled WGS sequence"/>
</dbReference>
<proteinExistence type="predicted"/>
<comment type="caution">
    <text evidence="2">The sequence shown here is derived from an EMBL/GenBank/DDBJ whole genome shotgun (WGS) entry which is preliminary data.</text>
</comment>
<evidence type="ECO:0000256" key="1">
    <source>
        <dbReference type="SAM" id="SignalP"/>
    </source>
</evidence>
<keyword evidence="3" id="KW-1185">Reference proteome</keyword>
<dbReference type="PANTHER" id="PTHR35580:SF1">
    <property type="entry name" value="PHYTASE-LIKE DOMAIN-CONTAINING PROTEIN"/>
    <property type="match status" value="1"/>
</dbReference>
<dbReference type="InterPro" id="IPR052918">
    <property type="entry name" value="Motility_Chemotaxis_Reg"/>
</dbReference>
<dbReference type="NCBIfam" id="TIGR04183">
    <property type="entry name" value="Por_Secre_tail"/>
    <property type="match status" value="1"/>
</dbReference>
<protein>
    <submittedName>
        <fullName evidence="2">T9SS type A sorting domain-containing protein</fullName>
    </submittedName>
</protein>
<name>A0ABT9BAW9_9BACT</name>
<dbReference type="EMBL" id="JAUQSY010000007">
    <property type="protein sequence ID" value="MDO7875415.1"/>
    <property type="molecule type" value="Genomic_DNA"/>
</dbReference>
<organism evidence="2 3">
    <name type="scientific">Hymenobacter aranciens</name>
    <dbReference type="NCBI Taxonomy" id="3063996"/>
    <lineage>
        <taxon>Bacteria</taxon>
        <taxon>Pseudomonadati</taxon>
        <taxon>Bacteroidota</taxon>
        <taxon>Cytophagia</taxon>
        <taxon>Cytophagales</taxon>
        <taxon>Hymenobacteraceae</taxon>
        <taxon>Hymenobacter</taxon>
    </lineage>
</organism>
<keyword evidence="1" id="KW-0732">Signal</keyword>
<dbReference type="InterPro" id="IPR026444">
    <property type="entry name" value="Secre_tail"/>
</dbReference>
<reference evidence="2" key="1">
    <citation type="submission" date="2023-07" db="EMBL/GenBank/DDBJ databases">
        <authorList>
            <person name="Kim M.K."/>
        </authorList>
    </citation>
    <scope>NUCLEOTIDE SEQUENCE</scope>
    <source>
        <strain evidence="2">ASUV-10-1</strain>
    </source>
</reference>
<feature type="signal peptide" evidence="1">
    <location>
        <begin position="1"/>
        <end position="21"/>
    </location>
</feature>
<gene>
    <name evidence="2" type="ORF">Q5H93_11795</name>
</gene>
<dbReference type="RefSeq" id="WP_305006725.1">
    <property type="nucleotide sequence ID" value="NZ_JAUQSY010000007.1"/>
</dbReference>
<dbReference type="PANTHER" id="PTHR35580">
    <property type="entry name" value="CELL SURFACE GLYCOPROTEIN (S-LAYER PROTEIN)-LIKE PROTEIN"/>
    <property type="match status" value="1"/>
</dbReference>
<accession>A0ABT9BAW9</accession>